<dbReference type="HOGENOM" id="CLU_1183625_0_0_0"/>
<dbReference type="AlphaFoldDB" id="A0A068NUW5"/>
<accession>A0A068NUW5</accession>
<proteinExistence type="predicted"/>
<evidence type="ECO:0000256" key="1">
    <source>
        <dbReference type="SAM" id="SignalP"/>
    </source>
</evidence>
<organism evidence="2 3">
    <name type="scientific">Fimbriimonas ginsengisoli Gsoil 348</name>
    <dbReference type="NCBI Taxonomy" id="661478"/>
    <lineage>
        <taxon>Bacteria</taxon>
        <taxon>Bacillati</taxon>
        <taxon>Armatimonadota</taxon>
        <taxon>Fimbriimonadia</taxon>
        <taxon>Fimbriimonadales</taxon>
        <taxon>Fimbriimonadaceae</taxon>
        <taxon>Fimbriimonas</taxon>
    </lineage>
</organism>
<dbReference type="EMBL" id="CP007139">
    <property type="protein sequence ID" value="AIE87142.1"/>
    <property type="molecule type" value="Genomic_DNA"/>
</dbReference>
<dbReference type="RefSeq" id="WP_025228936.1">
    <property type="nucleotide sequence ID" value="NZ_CP007139.1"/>
</dbReference>
<evidence type="ECO:0000313" key="2">
    <source>
        <dbReference type="EMBL" id="AIE87142.1"/>
    </source>
</evidence>
<keyword evidence="3" id="KW-1185">Reference proteome</keyword>
<gene>
    <name evidence="2" type="ORF">OP10G_3774</name>
</gene>
<evidence type="ECO:0000313" key="3">
    <source>
        <dbReference type="Proteomes" id="UP000027982"/>
    </source>
</evidence>
<feature type="chain" id="PRO_5001651940" description="Lipocalin-like domain-containing protein" evidence="1">
    <location>
        <begin position="17"/>
        <end position="234"/>
    </location>
</feature>
<reference evidence="2 3" key="1">
    <citation type="journal article" date="2014" name="PLoS ONE">
        <title>The first complete genome sequence of the class fimbriimonadia in the phylum armatimonadetes.</title>
        <authorList>
            <person name="Hu Z.Y."/>
            <person name="Wang Y.Z."/>
            <person name="Im W.T."/>
            <person name="Wang S.Y."/>
            <person name="Zhao G.P."/>
            <person name="Zheng H.J."/>
            <person name="Quan Z.X."/>
        </authorList>
    </citation>
    <scope>NUCLEOTIDE SEQUENCE [LARGE SCALE GENOMIC DNA]</scope>
    <source>
        <strain evidence="2">Gsoil 348</strain>
    </source>
</reference>
<dbReference type="Proteomes" id="UP000027982">
    <property type="component" value="Chromosome"/>
</dbReference>
<feature type="signal peptide" evidence="1">
    <location>
        <begin position="1"/>
        <end position="16"/>
    </location>
</feature>
<evidence type="ECO:0008006" key="4">
    <source>
        <dbReference type="Google" id="ProtNLM"/>
    </source>
</evidence>
<protein>
    <recommendedName>
        <fullName evidence="4">Lipocalin-like domain-containing protein</fullName>
    </recommendedName>
</protein>
<dbReference type="KEGG" id="fgi:OP10G_3774"/>
<name>A0A068NUW5_FIMGI</name>
<sequence length="234" mass="25467">MRVRFFAITIASLALAAVASATGQARIAVGKYKWVPAEDTISFYKRHKLPMPSAVLWMNASGVFRHVLTDDQGTDTTLGTYTVKADEITFKIETGDGVGLPRKMKLELDSISATGTSFLRDKKVQLTPTAPSAPAADSMPDWVVGTWTLHRNGAEDSTTRFSFTSNGTFRYKGLGGTSAGTFTVSDTGIDLFYSEIDGEPVDQGVKMHKTLPLLEEKAAFMVDTYRYEKSSAGK</sequence>
<keyword evidence="1" id="KW-0732">Signal</keyword>